<dbReference type="Proteomes" id="UP000216147">
    <property type="component" value="Unassembled WGS sequence"/>
</dbReference>
<dbReference type="InterPro" id="IPR038573">
    <property type="entry name" value="BrnT_sf"/>
</dbReference>
<name>A0A258HQJ2_9CAUL</name>
<evidence type="ECO:0008006" key="3">
    <source>
        <dbReference type="Google" id="ProtNLM"/>
    </source>
</evidence>
<dbReference type="EMBL" id="NCEQ01000001">
    <property type="protein sequence ID" value="OYX59136.1"/>
    <property type="molecule type" value="Genomic_DNA"/>
</dbReference>
<dbReference type="Gene3D" id="3.10.450.530">
    <property type="entry name" value="Ribonuclease toxin, BrnT, of type II toxin-antitoxin system"/>
    <property type="match status" value="1"/>
</dbReference>
<organism evidence="1 2">
    <name type="scientific">Brevundimonas subvibrioides</name>
    <dbReference type="NCBI Taxonomy" id="74313"/>
    <lineage>
        <taxon>Bacteria</taxon>
        <taxon>Pseudomonadati</taxon>
        <taxon>Pseudomonadota</taxon>
        <taxon>Alphaproteobacteria</taxon>
        <taxon>Caulobacterales</taxon>
        <taxon>Caulobacteraceae</taxon>
        <taxon>Brevundimonas</taxon>
    </lineage>
</organism>
<accession>A0A258HQJ2</accession>
<reference evidence="1 2" key="1">
    <citation type="submission" date="2017-03" db="EMBL/GenBank/DDBJ databases">
        <title>Lifting the veil on microbial sulfur biogeochemistry in mining wastewaters.</title>
        <authorList>
            <person name="Kantor R.S."/>
            <person name="Colenbrander Nelson T."/>
            <person name="Marshall S."/>
            <person name="Bennett D."/>
            <person name="Apte S."/>
            <person name="Camacho D."/>
            <person name="Thomas B.C."/>
            <person name="Warren L.A."/>
            <person name="Banfield J.F."/>
        </authorList>
    </citation>
    <scope>NUCLEOTIDE SEQUENCE [LARGE SCALE GENOMIC DNA]</scope>
    <source>
        <strain evidence="1">32-68-21</strain>
    </source>
</reference>
<comment type="caution">
    <text evidence="1">The sequence shown here is derived from an EMBL/GenBank/DDBJ whole genome shotgun (WGS) entry which is preliminary data.</text>
</comment>
<gene>
    <name evidence="1" type="ORF">B7Y86_01565</name>
</gene>
<dbReference type="AlphaFoldDB" id="A0A258HQJ2"/>
<evidence type="ECO:0000313" key="1">
    <source>
        <dbReference type="EMBL" id="OYX59136.1"/>
    </source>
</evidence>
<dbReference type="InterPro" id="IPR007460">
    <property type="entry name" value="BrnT_toxin"/>
</dbReference>
<proteinExistence type="predicted"/>
<dbReference type="Pfam" id="PF04365">
    <property type="entry name" value="BrnT_toxin"/>
    <property type="match status" value="1"/>
</dbReference>
<sequence length="91" mass="10382">MSIDFDPAKDAVNRAKHGVSLALASAGDWTAAFIASDDRQDYGEPRWYAYLPIDGRVHVVVYTERDDITRIISLRRANPREVRKYDELRTG</sequence>
<evidence type="ECO:0000313" key="2">
    <source>
        <dbReference type="Proteomes" id="UP000216147"/>
    </source>
</evidence>
<protein>
    <recommendedName>
        <fullName evidence="3">BrnT family toxin</fullName>
    </recommendedName>
</protein>